<organism evidence="1">
    <name type="scientific">Rhizophora mucronata</name>
    <name type="common">Asiatic mangrove</name>
    <dbReference type="NCBI Taxonomy" id="61149"/>
    <lineage>
        <taxon>Eukaryota</taxon>
        <taxon>Viridiplantae</taxon>
        <taxon>Streptophyta</taxon>
        <taxon>Embryophyta</taxon>
        <taxon>Tracheophyta</taxon>
        <taxon>Spermatophyta</taxon>
        <taxon>Magnoliopsida</taxon>
        <taxon>eudicotyledons</taxon>
        <taxon>Gunneridae</taxon>
        <taxon>Pentapetalae</taxon>
        <taxon>rosids</taxon>
        <taxon>fabids</taxon>
        <taxon>Malpighiales</taxon>
        <taxon>Rhizophoraceae</taxon>
        <taxon>Rhizophora</taxon>
    </lineage>
</organism>
<sequence length="55" mass="6639">MLQLTIKVFDQATPIPQTRVRKISIKQFMPMWWSNSWENEHEHSRHLKKACNFGI</sequence>
<dbReference type="EMBL" id="GGEC01022472">
    <property type="protein sequence ID" value="MBX02956.1"/>
    <property type="molecule type" value="Transcribed_RNA"/>
</dbReference>
<dbReference type="AlphaFoldDB" id="A0A2P2KB81"/>
<evidence type="ECO:0000313" key="1">
    <source>
        <dbReference type="EMBL" id="MBX02956.1"/>
    </source>
</evidence>
<protein>
    <submittedName>
        <fullName evidence="1">Uncharacterized protein</fullName>
    </submittedName>
</protein>
<proteinExistence type="predicted"/>
<name>A0A2P2KB81_RHIMU</name>
<reference evidence="1" key="1">
    <citation type="submission" date="2018-02" db="EMBL/GenBank/DDBJ databases">
        <title>Rhizophora mucronata_Transcriptome.</title>
        <authorList>
            <person name="Meera S.P."/>
            <person name="Sreeshan A."/>
            <person name="Augustine A."/>
        </authorList>
    </citation>
    <scope>NUCLEOTIDE SEQUENCE</scope>
    <source>
        <tissue evidence="1">Leaf</tissue>
    </source>
</reference>
<accession>A0A2P2KB81</accession>